<organism evidence="1 2">
    <name type="scientific">Cannabis sativa</name>
    <name type="common">Hemp</name>
    <name type="synonym">Marijuana</name>
    <dbReference type="NCBI Taxonomy" id="3483"/>
    <lineage>
        <taxon>Eukaryota</taxon>
        <taxon>Viridiplantae</taxon>
        <taxon>Streptophyta</taxon>
        <taxon>Embryophyta</taxon>
        <taxon>Tracheophyta</taxon>
        <taxon>Spermatophyta</taxon>
        <taxon>Magnoliopsida</taxon>
        <taxon>eudicotyledons</taxon>
        <taxon>Gunneridae</taxon>
        <taxon>Pentapetalae</taxon>
        <taxon>rosids</taxon>
        <taxon>fabids</taxon>
        <taxon>Rosales</taxon>
        <taxon>Cannabaceae</taxon>
        <taxon>Cannabis</taxon>
    </lineage>
</organism>
<dbReference type="PANTHER" id="PTHR15131">
    <property type="entry name" value="SMALL NUCLEAR RNA ACTIVATING COMPLEX, POLYPEPTIDE 1"/>
    <property type="match status" value="1"/>
</dbReference>
<gene>
    <name evidence="1" type="ORF">G4B88_024106</name>
</gene>
<keyword evidence="2" id="KW-1185">Reference proteome</keyword>
<dbReference type="PANTHER" id="PTHR15131:SF3">
    <property type="entry name" value="SNRNA-ACTIVATING PROTEIN COMPLEX SUBUNIT 1"/>
    <property type="match status" value="1"/>
</dbReference>
<evidence type="ECO:0008006" key="3">
    <source>
        <dbReference type="Google" id="ProtNLM"/>
    </source>
</evidence>
<name>A0A7J6EGX2_CANSA</name>
<protein>
    <recommendedName>
        <fullName evidence="3">Small nuclear RNA activating complex (SNAPc), subunit SNAP43</fullName>
    </recommendedName>
</protein>
<dbReference type="GO" id="GO:0019185">
    <property type="term" value="C:snRNA-activating protein complex"/>
    <property type="evidence" value="ECO:0007669"/>
    <property type="project" value="TreeGrafter"/>
</dbReference>
<dbReference type="Proteomes" id="UP000583929">
    <property type="component" value="Unassembled WGS sequence"/>
</dbReference>
<dbReference type="Pfam" id="PF09808">
    <property type="entry name" value="SNAPC1"/>
    <property type="match status" value="1"/>
</dbReference>
<proteinExistence type="predicted"/>
<accession>A0A7J6EGX2</accession>
<dbReference type="EMBL" id="JAATIQ010000402">
    <property type="protein sequence ID" value="KAF4357576.1"/>
    <property type="molecule type" value="Genomic_DNA"/>
</dbReference>
<dbReference type="GO" id="GO:0043565">
    <property type="term" value="F:sequence-specific DNA binding"/>
    <property type="evidence" value="ECO:0007669"/>
    <property type="project" value="TreeGrafter"/>
</dbReference>
<evidence type="ECO:0000313" key="1">
    <source>
        <dbReference type="EMBL" id="KAF4357576.1"/>
    </source>
</evidence>
<sequence>MDMTPFKKDIDELIAEFVEDESTNLAEMKRVWLSRKFSYIYEATPPSNVAFFIQSLYAHSIGYISSTNSLSRRLGGLYCLYCLHETQPFKPPFKIYLSLEELKKLRNLVVTAKENGVKVAPSVVKKMLEKNMFFFGFLDMNEGPVAETVNHLTELQNARVQVAYRELFADNRLQDLLHLDMGKEVDVNVLNKMSTEYAEAKKLAISEASEVVDIRNIEHIAEDEKSVGNIVEKITGEWDVQKEQFRQQTGILQQHPEDHDEQEQQLLLQNGDNFDLELEQLLSET</sequence>
<dbReference type="GO" id="GO:0042796">
    <property type="term" value="P:snRNA transcription by RNA polymerase III"/>
    <property type="evidence" value="ECO:0007669"/>
    <property type="project" value="TreeGrafter"/>
</dbReference>
<dbReference type="AlphaFoldDB" id="A0A7J6EGX2"/>
<dbReference type="InterPro" id="IPR019188">
    <property type="entry name" value="SNAPC1"/>
</dbReference>
<evidence type="ECO:0000313" key="2">
    <source>
        <dbReference type="Proteomes" id="UP000583929"/>
    </source>
</evidence>
<reference evidence="1 2" key="1">
    <citation type="journal article" date="2020" name="bioRxiv">
        <title>Sequence and annotation of 42 cannabis genomes reveals extensive copy number variation in cannabinoid synthesis and pathogen resistance genes.</title>
        <authorList>
            <person name="Mckernan K.J."/>
            <person name="Helbert Y."/>
            <person name="Kane L.T."/>
            <person name="Ebling H."/>
            <person name="Zhang L."/>
            <person name="Liu B."/>
            <person name="Eaton Z."/>
            <person name="Mclaughlin S."/>
            <person name="Kingan S."/>
            <person name="Baybayan P."/>
            <person name="Concepcion G."/>
            <person name="Jordan M."/>
            <person name="Riva A."/>
            <person name="Barbazuk W."/>
            <person name="Harkins T."/>
        </authorList>
    </citation>
    <scope>NUCLEOTIDE SEQUENCE [LARGE SCALE GENOMIC DNA]</scope>
    <source>
        <strain evidence="2">cv. Jamaican Lion 4</strain>
        <tissue evidence="1">Leaf</tissue>
    </source>
</reference>
<comment type="caution">
    <text evidence="1">The sequence shown here is derived from an EMBL/GenBank/DDBJ whole genome shotgun (WGS) entry which is preliminary data.</text>
</comment>
<dbReference type="GO" id="GO:0042795">
    <property type="term" value="P:snRNA transcription by RNA polymerase II"/>
    <property type="evidence" value="ECO:0007669"/>
    <property type="project" value="TreeGrafter"/>
</dbReference>